<evidence type="ECO:0000313" key="3">
    <source>
        <dbReference type="EMBL" id="ASW43911.1"/>
    </source>
</evidence>
<proteinExistence type="predicted"/>
<name>A0A343JEF3_9CLOT</name>
<dbReference type="PANTHER" id="PTHR46558:SF4">
    <property type="entry name" value="DNA-BIDING PHAGE PROTEIN"/>
    <property type="match status" value="1"/>
</dbReference>
<gene>
    <name evidence="3" type="ORF">BEN51_10570</name>
</gene>
<evidence type="ECO:0000259" key="2">
    <source>
        <dbReference type="PROSITE" id="PS50943"/>
    </source>
</evidence>
<dbReference type="AlphaFoldDB" id="A0A343JEF3"/>
<reference evidence="3 4" key="1">
    <citation type="submission" date="2016-08" db="EMBL/GenBank/DDBJ databases">
        <title>Complete Genome Sequence Of The Indigo Reducing Clostridium isatidis DSM15098.</title>
        <authorList>
            <person name="Little G.T."/>
            <person name="Minton N.P."/>
        </authorList>
    </citation>
    <scope>NUCLEOTIDE SEQUENCE [LARGE SCALE GENOMIC DNA]</scope>
    <source>
        <strain evidence="3 4">DSM 15098</strain>
    </source>
</reference>
<feature type="domain" description="HTH cro/C1-type" evidence="2">
    <location>
        <begin position="6"/>
        <end position="60"/>
    </location>
</feature>
<accession>A0A343JEF3</accession>
<evidence type="ECO:0000256" key="1">
    <source>
        <dbReference type="ARBA" id="ARBA00023125"/>
    </source>
</evidence>
<dbReference type="GO" id="GO:0003677">
    <property type="term" value="F:DNA binding"/>
    <property type="evidence" value="ECO:0007669"/>
    <property type="project" value="UniProtKB-KW"/>
</dbReference>
<dbReference type="PANTHER" id="PTHR46558">
    <property type="entry name" value="TRACRIPTIONAL REGULATORY PROTEIN-RELATED-RELATED"/>
    <property type="match status" value="1"/>
</dbReference>
<dbReference type="RefSeq" id="WP_119866045.1">
    <property type="nucleotide sequence ID" value="NZ_CP016786.1"/>
</dbReference>
<dbReference type="KEGG" id="cia:BEN51_10570"/>
<dbReference type="InterPro" id="IPR001387">
    <property type="entry name" value="Cro/C1-type_HTH"/>
</dbReference>
<sequence length="63" mass="7288">MINEELKTLRLTKGITQAQLADRLNITTSSYCRKENGKLRFSLKEAKILARIFNKSVEELFTN</sequence>
<keyword evidence="1" id="KW-0238">DNA-binding</keyword>
<dbReference type="Gene3D" id="1.10.260.40">
    <property type="entry name" value="lambda repressor-like DNA-binding domains"/>
    <property type="match status" value="1"/>
</dbReference>
<protein>
    <recommendedName>
        <fullName evidence="2">HTH cro/C1-type domain-containing protein</fullName>
    </recommendedName>
</protein>
<dbReference type="EMBL" id="CP016786">
    <property type="protein sequence ID" value="ASW43911.1"/>
    <property type="molecule type" value="Genomic_DNA"/>
</dbReference>
<dbReference type="Proteomes" id="UP000264883">
    <property type="component" value="Chromosome"/>
</dbReference>
<evidence type="ECO:0000313" key="4">
    <source>
        <dbReference type="Proteomes" id="UP000264883"/>
    </source>
</evidence>
<organism evidence="3 4">
    <name type="scientific">Clostridium isatidis</name>
    <dbReference type="NCBI Taxonomy" id="182773"/>
    <lineage>
        <taxon>Bacteria</taxon>
        <taxon>Bacillati</taxon>
        <taxon>Bacillota</taxon>
        <taxon>Clostridia</taxon>
        <taxon>Eubacteriales</taxon>
        <taxon>Clostridiaceae</taxon>
        <taxon>Clostridium</taxon>
    </lineage>
</organism>
<keyword evidence="4" id="KW-1185">Reference proteome</keyword>
<dbReference type="SMART" id="SM00530">
    <property type="entry name" value="HTH_XRE"/>
    <property type="match status" value="1"/>
</dbReference>
<dbReference type="CDD" id="cd00093">
    <property type="entry name" value="HTH_XRE"/>
    <property type="match status" value="1"/>
</dbReference>
<dbReference type="PROSITE" id="PS50943">
    <property type="entry name" value="HTH_CROC1"/>
    <property type="match status" value="1"/>
</dbReference>
<dbReference type="Pfam" id="PF01381">
    <property type="entry name" value="HTH_3"/>
    <property type="match status" value="1"/>
</dbReference>
<dbReference type="OrthoDB" id="1757480at2"/>
<dbReference type="InterPro" id="IPR010982">
    <property type="entry name" value="Lambda_DNA-bd_dom_sf"/>
</dbReference>
<dbReference type="SUPFAM" id="SSF47413">
    <property type="entry name" value="lambda repressor-like DNA-binding domains"/>
    <property type="match status" value="1"/>
</dbReference>